<feature type="region of interest" description="Disordered" evidence="1">
    <location>
        <begin position="86"/>
        <end position="126"/>
    </location>
</feature>
<accession>A0A2K8KQK3</accession>
<feature type="compositionally biased region" description="Polar residues" evidence="1">
    <location>
        <begin position="86"/>
        <end position="102"/>
    </location>
</feature>
<evidence type="ECO:0000313" key="2">
    <source>
        <dbReference type="EMBL" id="ATX77023.1"/>
    </source>
</evidence>
<proteinExistence type="predicted"/>
<dbReference type="Proteomes" id="UP000229757">
    <property type="component" value="Chromosome"/>
</dbReference>
<sequence length="126" mass="13854">MPIYTYESVETGERFDFTQKMDEPRYTSHPESGEEMIRVIVAGFSIRYNGIREHVKVNKKLPAATACGCASNVALAKQMFQNTRETPAYGSVSSRRTVTGGVTASPKLIGGKSHSHTHGPSCNHKH</sequence>
<feature type="compositionally biased region" description="Basic residues" evidence="1">
    <location>
        <begin position="113"/>
        <end position="126"/>
    </location>
</feature>
<name>A0A2K8KQK3_9GAMM</name>
<keyword evidence="3" id="KW-1185">Reference proteome</keyword>
<dbReference type="EMBL" id="CP011797">
    <property type="protein sequence ID" value="ATX77023.1"/>
    <property type="molecule type" value="Genomic_DNA"/>
</dbReference>
<gene>
    <name evidence="2" type="ORF">REIFOR_01886</name>
</gene>
<dbReference type="OrthoDB" id="9813321at2"/>
<dbReference type="KEGG" id="rfo:REIFOR_01886"/>
<reference evidence="2 3" key="1">
    <citation type="journal article" date="2017" name="Environ. Microbiol.">
        <title>Genomic and physiological analyses of 'Reinekea forsetii' reveal a versatile opportunistic lifestyle during spring algae blooms.</title>
        <authorList>
            <person name="Avci B."/>
            <person name="Hahnke R.L."/>
            <person name="Chafee M."/>
            <person name="Fischer T."/>
            <person name="Gruber-Vodicka H."/>
            <person name="Tegetmeyer H.E."/>
            <person name="Harder J."/>
            <person name="Fuchs B.M."/>
            <person name="Amann R.I."/>
            <person name="Teeling H."/>
        </authorList>
    </citation>
    <scope>NUCLEOTIDE SEQUENCE [LARGE SCALE GENOMIC DNA]</scope>
    <source>
        <strain evidence="2 3">Hel1_31_D35</strain>
    </source>
</reference>
<organism evidence="2 3">
    <name type="scientific">Reinekea forsetii</name>
    <dbReference type="NCBI Taxonomy" id="1336806"/>
    <lineage>
        <taxon>Bacteria</taxon>
        <taxon>Pseudomonadati</taxon>
        <taxon>Pseudomonadota</taxon>
        <taxon>Gammaproteobacteria</taxon>
        <taxon>Oceanospirillales</taxon>
        <taxon>Saccharospirillaceae</taxon>
        <taxon>Reinekea</taxon>
    </lineage>
</organism>
<evidence type="ECO:0000256" key="1">
    <source>
        <dbReference type="SAM" id="MobiDB-lite"/>
    </source>
</evidence>
<evidence type="ECO:0000313" key="3">
    <source>
        <dbReference type="Proteomes" id="UP000229757"/>
    </source>
</evidence>
<dbReference type="AlphaFoldDB" id="A0A2K8KQK3"/>
<dbReference type="RefSeq" id="WP_100257310.1">
    <property type="nucleotide sequence ID" value="NZ_CP011797.1"/>
</dbReference>
<protein>
    <submittedName>
        <fullName evidence="2">Uncharacterized protein</fullName>
    </submittedName>
</protein>